<feature type="compositionally biased region" description="Acidic residues" evidence="1">
    <location>
        <begin position="44"/>
        <end position="62"/>
    </location>
</feature>
<dbReference type="EMBL" id="JBHSEC010000001">
    <property type="protein sequence ID" value="MFC4408987.1"/>
    <property type="molecule type" value="Genomic_DNA"/>
</dbReference>
<protein>
    <recommendedName>
        <fullName evidence="4">Lipoprotein</fullName>
    </recommendedName>
</protein>
<evidence type="ECO:0000313" key="3">
    <source>
        <dbReference type="Proteomes" id="UP001595817"/>
    </source>
</evidence>
<evidence type="ECO:0000313" key="2">
    <source>
        <dbReference type="EMBL" id="MFC4408987.1"/>
    </source>
</evidence>
<evidence type="ECO:0008006" key="4">
    <source>
        <dbReference type="Google" id="ProtNLM"/>
    </source>
</evidence>
<organism evidence="2 3">
    <name type="scientific">Chungangia koreensis</name>
    <dbReference type="NCBI Taxonomy" id="752657"/>
    <lineage>
        <taxon>Bacteria</taxon>
        <taxon>Bacillati</taxon>
        <taxon>Bacillota</taxon>
        <taxon>Bacilli</taxon>
        <taxon>Lactobacillales</taxon>
        <taxon>Chungangia</taxon>
    </lineage>
</organism>
<name>A0ABV8X2W5_9LACT</name>
<accession>A0ABV8X2W5</accession>
<dbReference type="Proteomes" id="UP001595817">
    <property type="component" value="Unassembled WGS sequence"/>
</dbReference>
<dbReference type="PROSITE" id="PS51257">
    <property type="entry name" value="PROKAR_LIPOPROTEIN"/>
    <property type="match status" value="1"/>
</dbReference>
<comment type="caution">
    <text evidence="2">The sequence shown here is derived from an EMBL/GenBank/DDBJ whole genome shotgun (WGS) entry which is preliminary data.</text>
</comment>
<sequence>MKKIWIALSATGLLLTACGNEGTVENEPIEQQQVEVVSDNPAIEETETEVAEPESENVETETEAEKDTQTEVVNHGDYAELREYGTIVEQVGADYTFETVTDNEGNRVLFLNDHNGEKQYKTIFVKYDQRLEIIKVNGEGGGKVFEGKI</sequence>
<keyword evidence="3" id="KW-1185">Reference proteome</keyword>
<feature type="region of interest" description="Disordered" evidence="1">
    <location>
        <begin position="44"/>
        <end position="69"/>
    </location>
</feature>
<dbReference type="RefSeq" id="WP_378151265.1">
    <property type="nucleotide sequence ID" value="NZ_JBHSEC010000001.1"/>
</dbReference>
<evidence type="ECO:0000256" key="1">
    <source>
        <dbReference type="SAM" id="MobiDB-lite"/>
    </source>
</evidence>
<proteinExistence type="predicted"/>
<gene>
    <name evidence="2" type="ORF">ACFOZY_00915</name>
</gene>
<reference evidence="3" key="1">
    <citation type="journal article" date="2019" name="Int. J. Syst. Evol. Microbiol.">
        <title>The Global Catalogue of Microorganisms (GCM) 10K type strain sequencing project: providing services to taxonomists for standard genome sequencing and annotation.</title>
        <authorList>
            <consortium name="The Broad Institute Genomics Platform"/>
            <consortium name="The Broad Institute Genome Sequencing Center for Infectious Disease"/>
            <person name="Wu L."/>
            <person name="Ma J."/>
        </authorList>
    </citation>
    <scope>NUCLEOTIDE SEQUENCE [LARGE SCALE GENOMIC DNA]</scope>
    <source>
        <strain evidence="3">CCUG 59778</strain>
    </source>
</reference>